<dbReference type="InterPro" id="IPR049449">
    <property type="entry name" value="TesB_ACOT8-like_N"/>
</dbReference>
<feature type="domain" description="Acyl-CoA thioesterase-like N-terminal HotDog" evidence="4">
    <location>
        <begin position="87"/>
        <end position="175"/>
    </location>
</feature>
<dbReference type="PANTHER" id="PTHR11066:SF64">
    <property type="entry name" value="ACYL-COA THIOESTERASE (AFU_ORTHOLOGUE AFUA_1G12060)"/>
    <property type="match status" value="1"/>
</dbReference>
<dbReference type="CDD" id="cd03444">
    <property type="entry name" value="Thioesterase_II_repeat1"/>
    <property type="match status" value="1"/>
</dbReference>
<dbReference type="GO" id="GO:0006637">
    <property type="term" value="P:acyl-CoA metabolic process"/>
    <property type="evidence" value="ECO:0007669"/>
    <property type="project" value="InterPro"/>
</dbReference>
<dbReference type="GO" id="GO:0009062">
    <property type="term" value="P:fatty acid catabolic process"/>
    <property type="evidence" value="ECO:0007669"/>
    <property type="project" value="TreeGrafter"/>
</dbReference>
<dbReference type="GO" id="GO:0047617">
    <property type="term" value="F:fatty acyl-CoA hydrolase activity"/>
    <property type="evidence" value="ECO:0007669"/>
    <property type="project" value="InterPro"/>
</dbReference>
<feature type="domain" description="Acyl-CoA thioesterase-like C-terminal" evidence="5">
    <location>
        <begin position="326"/>
        <end position="392"/>
    </location>
</feature>
<dbReference type="InterPro" id="IPR003703">
    <property type="entry name" value="Acyl_CoA_thio"/>
</dbReference>
<keyword evidence="2" id="KW-0378">Hydrolase</keyword>
<feature type="region of interest" description="Disordered" evidence="3">
    <location>
        <begin position="172"/>
        <end position="191"/>
    </location>
</feature>
<evidence type="ECO:0008006" key="8">
    <source>
        <dbReference type="Google" id="ProtNLM"/>
    </source>
</evidence>
<evidence type="ECO:0000259" key="4">
    <source>
        <dbReference type="Pfam" id="PF13622"/>
    </source>
</evidence>
<keyword evidence="7" id="KW-1185">Reference proteome</keyword>
<comment type="caution">
    <text evidence="6">The sequence shown here is derived from an EMBL/GenBank/DDBJ whole genome shotgun (WGS) entry which is preliminary data.</text>
</comment>
<comment type="similarity">
    <text evidence="1">Belongs to the C/M/P thioester hydrolase family.</text>
</comment>
<dbReference type="Pfam" id="PF13622">
    <property type="entry name" value="4HBT_3"/>
    <property type="match status" value="1"/>
</dbReference>
<dbReference type="PANTHER" id="PTHR11066">
    <property type="entry name" value="ACYL-COA THIOESTERASE"/>
    <property type="match status" value="1"/>
</dbReference>
<sequence length="401" mass="44647">MSDSKAVSEEYRAALEAWMQKQYDGSATGSGRTWPRLSFQEALALTELTAGSDSHGRSVKRFVSRRPAWKPGGELPWDLLFKDLKGPRPMHQGPGVFGGVVYAQAPLAAARAIEAEDQGETGADTGKKPRGKLGIHSIQGVFTSPGLRDRPFVFEVSSLSTGKSFATRLVSVRQPTQPSDPPTGPFPASDADKPLKNVCFTCMTTFKRSVPTQDDVQTAQSAQQRYADMLSKRKPHEWPISPQSDVDLVRDLFPHEGPGAFPVLDMHKVDMRKYNEDRPLSERRELIYYRLLEPLPRDDVNAHIVCHAFEADRNGLIMLGNHIGYGYSMGNAASLSYSFYVHVNPDEAVMGDQEWWLQEVSWPRVSAGRCMMECRIWSPQGRHIASAYQDGIILPSKTPKL</sequence>
<dbReference type="OrthoDB" id="68328at2759"/>
<evidence type="ECO:0000313" key="7">
    <source>
        <dbReference type="Proteomes" id="UP000226192"/>
    </source>
</evidence>
<proteinExistence type="inferred from homology"/>
<evidence type="ECO:0000256" key="2">
    <source>
        <dbReference type="ARBA" id="ARBA00022801"/>
    </source>
</evidence>
<evidence type="ECO:0000313" key="6">
    <source>
        <dbReference type="EMBL" id="PHH61603.1"/>
    </source>
</evidence>
<dbReference type="AlphaFoldDB" id="A0A2C5Y1S4"/>
<protein>
    <recommendedName>
        <fullName evidence="8">Acyl-CoA thioesterase II</fullName>
    </recommendedName>
</protein>
<reference evidence="6 7" key="1">
    <citation type="submission" date="2017-06" db="EMBL/GenBank/DDBJ databases">
        <title>Ant-infecting Ophiocordyceps genomes reveal a high diversity of potential behavioral manipulation genes and a possible major role for enterotoxins.</title>
        <authorList>
            <person name="De Bekker C."/>
            <person name="Evans H.C."/>
            <person name="Brachmann A."/>
            <person name="Hughes D.P."/>
        </authorList>
    </citation>
    <scope>NUCLEOTIDE SEQUENCE [LARGE SCALE GENOMIC DNA]</scope>
    <source>
        <strain evidence="6 7">Map64</strain>
    </source>
</reference>
<organism evidence="6 7">
    <name type="scientific">Ophiocordyceps australis</name>
    <dbReference type="NCBI Taxonomy" id="1399860"/>
    <lineage>
        <taxon>Eukaryota</taxon>
        <taxon>Fungi</taxon>
        <taxon>Dikarya</taxon>
        <taxon>Ascomycota</taxon>
        <taxon>Pezizomycotina</taxon>
        <taxon>Sordariomycetes</taxon>
        <taxon>Hypocreomycetidae</taxon>
        <taxon>Hypocreales</taxon>
        <taxon>Ophiocordycipitaceae</taxon>
        <taxon>Ophiocordyceps</taxon>
    </lineage>
</organism>
<accession>A0A2C5Y1S4</accession>
<gene>
    <name evidence="6" type="ORF">CDD81_8118</name>
</gene>
<dbReference type="InterPro" id="IPR029069">
    <property type="entry name" value="HotDog_dom_sf"/>
</dbReference>
<dbReference type="InterPro" id="IPR042171">
    <property type="entry name" value="Acyl-CoA_hotdog"/>
</dbReference>
<dbReference type="STRING" id="1399860.A0A2C5Y1S4"/>
<evidence type="ECO:0000256" key="1">
    <source>
        <dbReference type="ARBA" id="ARBA00006538"/>
    </source>
</evidence>
<evidence type="ECO:0000259" key="5">
    <source>
        <dbReference type="Pfam" id="PF20789"/>
    </source>
</evidence>
<dbReference type="Proteomes" id="UP000226192">
    <property type="component" value="Unassembled WGS sequence"/>
</dbReference>
<evidence type="ECO:0000256" key="3">
    <source>
        <dbReference type="SAM" id="MobiDB-lite"/>
    </source>
</evidence>
<dbReference type="EMBL" id="NJET01000098">
    <property type="protein sequence ID" value="PHH61603.1"/>
    <property type="molecule type" value="Genomic_DNA"/>
</dbReference>
<dbReference type="Gene3D" id="2.40.160.210">
    <property type="entry name" value="Acyl-CoA thioesterase, double hotdog domain"/>
    <property type="match status" value="1"/>
</dbReference>
<dbReference type="InterPro" id="IPR049450">
    <property type="entry name" value="ACOT8-like_C"/>
</dbReference>
<name>A0A2C5Y1S4_9HYPO</name>
<dbReference type="Pfam" id="PF20789">
    <property type="entry name" value="4HBT_3C"/>
    <property type="match status" value="1"/>
</dbReference>
<dbReference type="SUPFAM" id="SSF54637">
    <property type="entry name" value="Thioesterase/thiol ester dehydrase-isomerase"/>
    <property type="match status" value="2"/>
</dbReference>
<dbReference type="GO" id="GO:0005782">
    <property type="term" value="C:peroxisomal matrix"/>
    <property type="evidence" value="ECO:0007669"/>
    <property type="project" value="UniProtKB-SubCell"/>
</dbReference>